<evidence type="ECO:0000256" key="1">
    <source>
        <dbReference type="ARBA" id="ARBA00001966"/>
    </source>
</evidence>
<sequence>MQHNDMLDTTKMKNILIVNTRSSERKLSGMVMWGAWAVSSYFLKSIPGSDVMFLDENNEDDFKEKFEKILPGRDTVGFSITSMQIKYTLPLAQYIKKNYPHIKIILGGIHPILFPGDDYGNLFDEVVIYELPKTYFSYDLLPEKVKEAYRQKRAQVVTGFNCSYKCAFCVNSVRNCRYEGVPAKKALESIDYVVKEFNPPKIYFRDEDFFQDFKKARKITDYLIEKKYGVSWEASSRVIYFRDGWIDDDFLRKLVKAGCRQLRFGVESGSQRVLNYLRKGQTVEQIKYAVRQCVKYGIRANCSVMTGIPTETAEEREETYKLLSELAGLGNKVEILGPQIYRPYPGGILYEEAKKYGFSVPQTFKEWAVYYDENPLGDVFDTGVSYPWLTEKENKQLPFTWVIVHYGLNYGNSPRLLKRMIGAWFKLHWKLRWFGGPDIRFIMFLRKKFFKSDLD</sequence>
<feature type="domain" description="Radical SAM core" evidence="6">
    <location>
        <begin position="148"/>
        <end position="372"/>
    </location>
</feature>
<dbReference type="InterPro" id="IPR007197">
    <property type="entry name" value="rSAM"/>
</dbReference>
<evidence type="ECO:0000256" key="3">
    <source>
        <dbReference type="ARBA" id="ARBA00022723"/>
    </source>
</evidence>
<keyword evidence="4" id="KW-0408">Iron</keyword>
<comment type="caution">
    <text evidence="7">The sequence shown here is derived from an EMBL/GenBank/DDBJ whole genome shotgun (WGS) entry which is preliminary data.</text>
</comment>
<dbReference type="Pfam" id="PF04055">
    <property type="entry name" value="Radical_SAM"/>
    <property type="match status" value="1"/>
</dbReference>
<dbReference type="PANTHER" id="PTHR43409">
    <property type="entry name" value="ANAEROBIC MAGNESIUM-PROTOPORPHYRIN IX MONOMETHYL ESTER CYCLASE-RELATED"/>
    <property type="match status" value="1"/>
</dbReference>
<accession>A0A1G2LTH1</accession>
<dbReference type="SMART" id="SM00729">
    <property type="entry name" value="Elp3"/>
    <property type="match status" value="1"/>
</dbReference>
<gene>
    <name evidence="7" type="ORF">A3A10_00905</name>
</gene>
<dbReference type="Gene3D" id="3.40.50.280">
    <property type="entry name" value="Cobalamin-binding domain"/>
    <property type="match status" value="1"/>
</dbReference>
<dbReference type="InterPro" id="IPR023404">
    <property type="entry name" value="rSAM_horseshoe"/>
</dbReference>
<proteinExistence type="predicted"/>
<name>A0A1G2LTH1_9BACT</name>
<dbReference type="Gene3D" id="3.80.30.20">
    <property type="entry name" value="tm_1862 like domain"/>
    <property type="match status" value="1"/>
</dbReference>
<dbReference type="InterPro" id="IPR051198">
    <property type="entry name" value="BchE-like"/>
</dbReference>
<dbReference type="SFLD" id="SFLDS00029">
    <property type="entry name" value="Radical_SAM"/>
    <property type="match status" value="1"/>
</dbReference>
<organism evidence="7 8">
    <name type="scientific">Candidatus Tagabacteria bacterium RIFCSPLOWO2_01_FULL_42_9</name>
    <dbReference type="NCBI Taxonomy" id="1802296"/>
    <lineage>
        <taxon>Bacteria</taxon>
        <taxon>Candidatus Tagaibacteriota</taxon>
    </lineage>
</organism>
<comment type="cofactor">
    <cofactor evidence="1">
        <name>[4Fe-4S] cluster</name>
        <dbReference type="ChEBI" id="CHEBI:49883"/>
    </cofactor>
</comment>
<dbReference type="InterPro" id="IPR006638">
    <property type="entry name" value="Elp3/MiaA/NifB-like_rSAM"/>
</dbReference>
<dbReference type="Proteomes" id="UP000178116">
    <property type="component" value="Unassembled WGS sequence"/>
</dbReference>
<dbReference type="GO" id="GO:0051536">
    <property type="term" value="F:iron-sulfur cluster binding"/>
    <property type="evidence" value="ECO:0007669"/>
    <property type="project" value="UniProtKB-KW"/>
</dbReference>
<evidence type="ECO:0000313" key="7">
    <source>
        <dbReference type="EMBL" id="OHA14945.1"/>
    </source>
</evidence>
<protein>
    <recommendedName>
        <fullName evidence="6">Radical SAM core domain-containing protein</fullName>
    </recommendedName>
</protein>
<reference evidence="7 8" key="1">
    <citation type="journal article" date="2016" name="Nat. Commun.">
        <title>Thousands of microbial genomes shed light on interconnected biogeochemical processes in an aquifer system.</title>
        <authorList>
            <person name="Anantharaman K."/>
            <person name="Brown C.T."/>
            <person name="Hug L.A."/>
            <person name="Sharon I."/>
            <person name="Castelle C.J."/>
            <person name="Probst A.J."/>
            <person name="Thomas B.C."/>
            <person name="Singh A."/>
            <person name="Wilkins M.J."/>
            <person name="Karaoz U."/>
            <person name="Brodie E.L."/>
            <person name="Williams K.H."/>
            <person name="Hubbard S.S."/>
            <person name="Banfield J.F."/>
        </authorList>
    </citation>
    <scope>NUCLEOTIDE SEQUENCE [LARGE SCALE GENOMIC DNA]</scope>
</reference>
<dbReference type="CDD" id="cd01335">
    <property type="entry name" value="Radical_SAM"/>
    <property type="match status" value="1"/>
</dbReference>
<keyword evidence="3" id="KW-0479">Metal-binding</keyword>
<dbReference type="EMBL" id="MHRA01000036">
    <property type="protein sequence ID" value="OHA14945.1"/>
    <property type="molecule type" value="Genomic_DNA"/>
</dbReference>
<keyword evidence="5" id="KW-0411">Iron-sulfur</keyword>
<dbReference type="InterPro" id="IPR058240">
    <property type="entry name" value="rSAM_sf"/>
</dbReference>
<evidence type="ECO:0000256" key="5">
    <source>
        <dbReference type="ARBA" id="ARBA00023014"/>
    </source>
</evidence>
<dbReference type="GO" id="GO:0046872">
    <property type="term" value="F:metal ion binding"/>
    <property type="evidence" value="ECO:0007669"/>
    <property type="project" value="UniProtKB-KW"/>
</dbReference>
<dbReference type="PROSITE" id="PS51918">
    <property type="entry name" value="RADICAL_SAM"/>
    <property type="match status" value="1"/>
</dbReference>
<evidence type="ECO:0000259" key="6">
    <source>
        <dbReference type="PROSITE" id="PS51918"/>
    </source>
</evidence>
<dbReference type="AlphaFoldDB" id="A0A1G2LTH1"/>
<evidence type="ECO:0000256" key="4">
    <source>
        <dbReference type="ARBA" id="ARBA00023004"/>
    </source>
</evidence>
<dbReference type="SFLD" id="SFLDG01082">
    <property type="entry name" value="B12-binding_domain_containing"/>
    <property type="match status" value="1"/>
</dbReference>
<dbReference type="GO" id="GO:0003824">
    <property type="term" value="F:catalytic activity"/>
    <property type="evidence" value="ECO:0007669"/>
    <property type="project" value="InterPro"/>
</dbReference>
<evidence type="ECO:0000256" key="2">
    <source>
        <dbReference type="ARBA" id="ARBA00022691"/>
    </source>
</evidence>
<keyword evidence="2" id="KW-0949">S-adenosyl-L-methionine</keyword>
<dbReference type="SUPFAM" id="SSF102114">
    <property type="entry name" value="Radical SAM enzymes"/>
    <property type="match status" value="1"/>
</dbReference>
<evidence type="ECO:0000313" key="8">
    <source>
        <dbReference type="Proteomes" id="UP000178116"/>
    </source>
</evidence>